<dbReference type="InterPro" id="IPR005331">
    <property type="entry name" value="Sulfotransferase"/>
</dbReference>
<comment type="caution">
    <text evidence="9">The sequence shown here is derived from an EMBL/GenBank/DDBJ whole genome shotgun (WGS) entry which is preliminary data.</text>
</comment>
<name>A0A3P3VMH7_9GAMM</name>
<dbReference type="EMBL" id="QWEZ01000001">
    <property type="protein sequence ID" value="RRJ83895.1"/>
    <property type="molecule type" value="Genomic_DNA"/>
</dbReference>
<evidence type="ECO:0000256" key="6">
    <source>
        <dbReference type="ARBA" id="ARBA00023136"/>
    </source>
</evidence>
<evidence type="ECO:0000256" key="4">
    <source>
        <dbReference type="ARBA" id="ARBA00022989"/>
    </source>
</evidence>
<evidence type="ECO:0008006" key="11">
    <source>
        <dbReference type="Google" id="ProtNLM"/>
    </source>
</evidence>
<keyword evidence="10" id="KW-1185">Reference proteome</keyword>
<dbReference type="InterPro" id="IPR027417">
    <property type="entry name" value="P-loop_NTPase"/>
</dbReference>
<comment type="subcellular location">
    <subcellularLocation>
        <location evidence="1">Golgi apparatus membrane</location>
        <topology evidence="1">Single-pass type II membrane protein</topology>
    </subcellularLocation>
</comment>
<dbReference type="Gene3D" id="3.40.50.300">
    <property type="entry name" value="P-loop containing nucleotide triphosphate hydrolases"/>
    <property type="match status" value="1"/>
</dbReference>
<accession>A0A3P3VMH7</accession>
<keyword evidence="6" id="KW-0472">Membrane</keyword>
<sequence>MYCAGAHVWSSWGSNGRYLKHDFLEYIFIYTRQKTPWYNFNSLLKIFLTATTNQMIKILPQKLNRLYQRACYPFSPTELKRKAIFIHIPKAAGTSVRVALGESARGRLHIPWWVYEQASPRKFKEFYKFAFVRNPLDRTFSGYNYLKTGGNQMEDLVVSQQIKKYSCFNEFVEAELISGKMIYHPIFRTQTCYLCNWKGEIKVDFVGKFENIDFDFKAVAAQLKITNTNILQKLNQSKEAKETVEENTKKIIRELYKDDYDIFGY</sequence>
<evidence type="ECO:0000313" key="9">
    <source>
        <dbReference type="EMBL" id="RRJ83895.1"/>
    </source>
</evidence>
<evidence type="ECO:0000256" key="5">
    <source>
        <dbReference type="ARBA" id="ARBA00023034"/>
    </source>
</evidence>
<evidence type="ECO:0000256" key="8">
    <source>
        <dbReference type="SAM" id="Coils"/>
    </source>
</evidence>
<dbReference type="GO" id="GO:0016020">
    <property type="term" value="C:membrane"/>
    <property type="evidence" value="ECO:0007669"/>
    <property type="project" value="InterPro"/>
</dbReference>
<evidence type="ECO:0000256" key="2">
    <source>
        <dbReference type="ARBA" id="ARBA00022679"/>
    </source>
</evidence>
<keyword evidence="4" id="KW-1133">Transmembrane helix</keyword>
<proteinExistence type="predicted"/>
<keyword evidence="8" id="KW-0175">Coiled coil</keyword>
<dbReference type="PANTHER" id="PTHR12137:SF54">
    <property type="entry name" value="CARBOHYDRATE SULFOTRANSFERASE"/>
    <property type="match status" value="1"/>
</dbReference>
<reference evidence="9 10" key="2">
    <citation type="submission" date="2018-12" db="EMBL/GenBank/DDBJ databases">
        <title>Simiduia agarivorans gen. nov., sp. nov., a marine, agarolytic bacterium isolated from shallow coastal water from Keelung, Taiwan.</title>
        <authorList>
            <person name="Shieh W.Y."/>
        </authorList>
    </citation>
    <scope>NUCLEOTIDE SEQUENCE [LARGE SCALE GENOMIC DNA]</scope>
    <source>
        <strain evidence="9 10">GTF-13</strain>
    </source>
</reference>
<dbReference type="PANTHER" id="PTHR12137">
    <property type="entry name" value="CARBOHYDRATE SULFOTRANSFERASE"/>
    <property type="match status" value="1"/>
</dbReference>
<keyword evidence="2" id="KW-0808">Transferase</keyword>
<protein>
    <recommendedName>
        <fullName evidence="11">Sulfotransferase family protein</fullName>
    </recommendedName>
</protein>
<organism evidence="9 10">
    <name type="scientific">Aestuariirhabdus litorea</name>
    <dbReference type="NCBI Taxonomy" id="2528527"/>
    <lineage>
        <taxon>Bacteria</taxon>
        <taxon>Pseudomonadati</taxon>
        <taxon>Pseudomonadota</taxon>
        <taxon>Gammaproteobacteria</taxon>
        <taxon>Oceanospirillales</taxon>
        <taxon>Aestuariirhabdaceae</taxon>
        <taxon>Aestuariirhabdus</taxon>
    </lineage>
</organism>
<dbReference type="AlphaFoldDB" id="A0A3P3VMH7"/>
<reference evidence="9 10" key="1">
    <citation type="submission" date="2018-08" db="EMBL/GenBank/DDBJ databases">
        <authorList>
            <person name="Khan S.A."/>
        </authorList>
    </citation>
    <scope>NUCLEOTIDE SEQUENCE [LARGE SCALE GENOMIC DNA]</scope>
    <source>
        <strain evidence="9 10">GTF-13</strain>
    </source>
</reference>
<feature type="coiled-coil region" evidence="8">
    <location>
        <begin position="227"/>
        <end position="254"/>
    </location>
</feature>
<gene>
    <name evidence="9" type="ORF">D0544_01890</name>
</gene>
<evidence type="ECO:0000256" key="7">
    <source>
        <dbReference type="ARBA" id="ARBA00023180"/>
    </source>
</evidence>
<evidence type="ECO:0000256" key="3">
    <source>
        <dbReference type="ARBA" id="ARBA00022692"/>
    </source>
</evidence>
<keyword evidence="3" id="KW-0812">Transmembrane</keyword>
<keyword evidence="7" id="KW-0325">Glycoprotein</keyword>
<dbReference type="Pfam" id="PF03567">
    <property type="entry name" value="Sulfotransfer_2"/>
    <property type="match status" value="1"/>
</dbReference>
<dbReference type="InterPro" id="IPR018011">
    <property type="entry name" value="Carb_sulfotrans_8-10"/>
</dbReference>
<evidence type="ECO:0000313" key="10">
    <source>
        <dbReference type="Proteomes" id="UP000280792"/>
    </source>
</evidence>
<keyword evidence="5" id="KW-0333">Golgi apparatus</keyword>
<dbReference type="GO" id="GO:0016051">
    <property type="term" value="P:carbohydrate biosynthetic process"/>
    <property type="evidence" value="ECO:0007669"/>
    <property type="project" value="InterPro"/>
</dbReference>
<dbReference type="GO" id="GO:0008146">
    <property type="term" value="F:sulfotransferase activity"/>
    <property type="evidence" value="ECO:0007669"/>
    <property type="project" value="InterPro"/>
</dbReference>
<evidence type="ECO:0000256" key="1">
    <source>
        <dbReference type="ARBA" id="ARBA00004323"/>
    </source>
</evidence>
<dbReference type="Proteomes" id="UP000280792">
    <property type="component" value="Unassembled WGS sequence"/>
</dbReference>